<protein>
    <recommendedName>
        <fullName evidence="1">non-specific serine/threonine protein kinase</fullName>
        <ecNumber evidence="1">2.7.11.1</ecNumber>
    </recommendedName>
</protein>
<dbReference type="Gene3D" id="1.10.510.10">
    <property type="entry name" value="Transferase(Phosphotransferase) domain 1"/>
    <property type="match status" value="1"/>
</dbReference>
<comment type="catalytic activity">
    <reaction evidence="10">
        <text>L-seryl-[protein] + ATP = O-phospho-L-seryl-[protein] + ADP + H(+)</text>
        <dbReference type="Rhea" id="RHEA:17989"/>
        <dbReference type="Rhea" id="RHEA-COMP:9863"/>
        <dbReference type="Rhea" id="RHEA-COMP:11604"/>
        <dbReference type="ChEBI" id="CHEBI:15378"/>
        <dbReference type="ChEBI" id="CHEBI:29999"/>
        <dbReference type="ChEBI" id="CHEBI:30616"/>
        <dbReference type="ChEBI" id="CHEBI:83421"/>
        <dbReference type="ChEBI" id="CHEBI:456216"/>
        <dbReference type="EC" id="2.7.11.1"/>
    </reaction>
    <physiologicalReaction direction="left-to-right" evidence="10">
        <dbReference type="Rhea" id="RHEA:17990"/>
    </physiologicalReaction>
</comment>
<dbReference type="GO" id="GO:0006796">
    <property type="term" value="P:phosphate-containing compound metabolic process"/>
    <property type="evidence" value="ECO:0007669"/>
    <property type="project" value="UniProtKB-ARBA"/>
</dbReference>
<evidence type="ECO:0000256" key="2">
    <source>
        <dbReference type="ARBA" id="ARBA00022527"/>
    </source>
</evidence>
<dbReference type="OrthoDB" id="9788659at2"/>
<dbReference type="Pfam" id="PF00069">
    <property type="entry name" value="Pkinase"/>
    <property type="match status" value="1"/>
</dbReference>
<evidence type="ECO:0000256" key="8">
    <source>
        <dbReference type="ARBA" id="ARBA00037982"/>
    </source>
</evidence>
<dbReference type="PANTHER" id="PTHR11042:SF160">
    <property type="entry name" value="EUKARYOTIC TRANSLATION INITIATION FACTOR 2-ALPHA KINASE 1"/>
    <property type="match status" value="1"/>
</dbReference>
<gene>
    <name evidence="12" type="ORF">FYJ62_07260</name>
</gene>
<dbReference type="RefSeq" id="WP_154549042.1">
    <property type="nucleotide sequence ID" value="NZ_VUMX01000019.1"/>
</dbReference>
<keyword evidence="6" id="KW-0067">ATP-binding</keyword>
<dbReference type="Proteomes" id="UP000438120">
    <property type="component" value="Unassembled WGS sequence"/>
</dbReference>
<evidence type="ECO:0000256" key="4">
    <source>
        <dbReference type="ARBA" id="ARBA00022741"/>
    </source>
</evidence>
<dbReference type="EMBL" id="VUMX01000019">
    <property type="protein sequence ID" value="MST87435.1"/>
    <property type="molecule type" value="Genomic_DNA"/>
</dbReference>
<dbReference type="SMART" id="SM00220">
    <property type="entry name" value="S_TKc"/>
    <property type="match status" value="1"/>
</dbReference>
<dbReference type="GO" id="GO:0006950">
    <property type="term" value="P:response to stress"/>
    <property type="evidence" value="ECO:0007669"/>
    <property type="project" value="UniProtKB-ARBA"/>
</dbReference>
<dbReference type="PANTHER" id="PTHR11042">
    <property type="entry name" value="EUKARYOTIC TRANSLATION INITIATION FACTOR 2-ALPHA KINASE EIF2-ALPHA KINASE -RELATED"/>
    <property type="match status" value="1"/>
</dbReference>
<evidence type="ECO:0000256" key="10">
    <source>
        <dbReference type="ARBA" id="ARBA00048977"/>
    </source>
</evidence>
<keyword evidence="13" id="KW-1185">Reference proteome</keyword>
<proteinExistence type="inferred from homology"/>
<organism evidence="12 13">
    <name type="scientific">Lactobacillus porci</name>
    <dbReference type="NCBI Taxonomy" id="2012477"/>
    <lineage>
        <taxon>Bacteria</taxon>
        <taxon>Bacillati</taxon>
        <taxon>Bacillota</taxon>
        <taxon>Bacilli</taxon>
        <taxon>Lactobacillales</taxon>
        <taxon>Lactobacillaceae</taxon>
        <taxon>Lactobacillus</taxon>
    </lineage>
</organism>
<dbReference type="PROSITE" id="PS00108">
    <property type="entry name" value="PROTEIN_KINASE_ST"/>
    <property type="match status" value="1"/>
</dbReference>
<dbReference type="SUPFAM" id="SSF56112">
    <property type="entry name" value="Protein kinase-like (PK-like)"/>
    <property type="match status" value="1"/>
</dbReference>
<evidence type="ECO:0000313" key="12">
    <source>
        <dbReference type="EMBL" id="MST87435.1"/>
    </source>
</evidence>
<dbReference type="PROSITE" id="PS50011">
    <property type="entry name" value="PROTEIN_KINASE_DOM"/>
    <property type="match status" value="1"/>
</dbReference>
<dbReference type="GO" id="GO:0005524">
    <property type="term" value="F:ATP binding"/>
    <property type="evidence" value="ECO:0007669"/>
    <property type="project" value="UniProtKB-KW"/>
</dbReference>
<dbReference type="InterPro" id="IPR000719">
    <property type="entry name" value="Prot_kinase_dom"/>
</dbReference>
<feature type="domain" description="Protein kinase" evidence="11">
    <location>
        <begin position="4"/>
        <end position="259"/>
    </location>
</feature>
<comment type="similarity">
    <text evidence="8">Belongs to the protein kinase superfamily. Ser/Thr protein kinase family. GCN2 subfamily.</text>
</comment>
<evidence type="ECO:0000256" key="7">
    <source>
        <dbReference type="ARBA" id="ARBA00023193"/>
    </source>
</evidence>
<dbReference type="AlphaFoldDB" id="A0A6A8MF88"/>
<evidence type="ECO:0000313" key="13">
    <source>
        <dbReference type="Proteomes" id="UP000438120"/>
    </source>
</evidence>
<name>A0A6A8MF88_9LACO</name>
<dbReference type="EC" id="2.7.11.1" evidence="1"/>
<evidence type="ECO:0000256" key="9">
    <source>
        <dbReference type="ARBA" id="ARBA00048659"/>
    </source>
</evidence>
<keyword evidence="7" id="KW-0652">Protein synthesis inhibitor</keyword>
<evidence type="ECO:0000256" key="6">
    <source>
        <dbReference type="ARBA" id="ARBA00022840"/>
    </source>
</evidence>
<dbReference type="GO" id="GO:0017148">
    <property type="term" value="P:negative regulation of translation"/>
    <property type="evidence" value="ECO:0007669"/>
    <property type="project" value="UniProtKB-KW"/>
</dbReference>
<keyword evidence="3" id="KW-0808">Transferase</keyword>
<comment type="caution">
    <text evidence="12">The sequence shown here is derived from an EMBL/GenBank/DDBJ whole genome shotgun (WGS) entry which is preliminary data.</text>
</comment>
<sequence length="420" mass="48541">MGYFKIRNLSSNGGFGEVFLCKDEFENKYALKELKKRNKDSIRRFQREVRLIDKMDHPNVLKLVFFHVSEAPYFYVMPLYKCDLIQVIPNLYEDYYRQSQIISAILNGVQYLHSEGIIHRDLKPGNILYNSDSDLVISDLGLGVEENSETTILTKSTRIGTEKYTAPEQWENLHSVDERADIFSLGKIIEDIVSDFGKKNYNPIFGTIIDKCTRNSPEDRFESVSELKKYVSQVYAILLDNVEEKKTEDKLLEVTNDTISNADLLKLASSLIESGNLDNVEKFFVNITGTKYDKFESTNDALAKKMVSSLIQYWDQPNWPFSYIDTIANTSSKLFIYSEDVTIRANLLYNLTKLSIEYNRWYAMKKVKVMLQDLETDLSLKADFCHMLNANPLKLDIIFGGKDNLPMSIKKINSIQTKYF</sequence>
<evidence type="ECO:0000259" key="11">
    <source>
        <dbReference type="PROSITE" id="PS50011"/>
    </source>
</evidence>
<dbReference type="InterPro" id="IPR008271">
    <property type="entry name" value="Ser/Thr_kinase_AS"/>
</dbReference>
<evidence type="ECO:0000256" key="1">
    <source>
        <dbReference type="ARBA" id="ARBA00012513"/>
    </source>
</evidence>
<dbReference type="GO" id="GO:0005737">
    <property type="term" value="C:cytoplasm"/>
    <property type="evidence" value="ECO:0007669"/>
    <property type="project" value="TreeGrafter"/>
</dbReference>
<reference evidence="12 13" key="1">
    <citation type="submission" date="2019-08" db="EMBL/GenBank/DDBJ databases">
        <title>In-depth cultivation of the pig gut microbiome towards novel bacterial diversity and tailored functional studies.</title>
        <authorList>
            <person name="Wylensek D."/>
            <person name="Hitch T.C.A."/>
            <person name="Clavel T."/>
        </authorList>
    </citation>
    <scope>NUCLEOTIDE SEQUENCE [LARGE SCALE GENOMIC DNA]</scope>
    <source>
        <strain evidence="12 13">Bifido-178-WT-2B</strain>
    </source>
</reference>
<dbReference type="GO" id="GO:0004674">
    <property type="term" value="F:protein serine/threonine kinase activity"/>
    <property type="evidence" value="ECO:0007669"/>
    <property type="project" value="UniProtKB-KW"/>
</dbReference>
<evidence type="ECO:0000256" key="5">
    <source>
        <dbReference type="ARBA" id="ARBA00022777"/>
    </source>
</evidence>
<dbReference type="InterPro" id="IPR011009">
    <property type="entry name" value="Kinase-like_dom_sf"/>
</dbReference>
<keyword evidence="2 12" id="KW-0723">Serine/threonine-protein kinase</keyword>
<comment type="catalytic activity">
    <reaction evidence="9">
        <text>L-threonyl-[protein] + ATP = O-phospho-L-threonyl-[protein] + ADP + H(+)</text>
        <dbReference type="Rhea" id="RHEA:46608"/>
        <dbReference type="Rhea" id="RHEA-COMP:11060"/>
        <dbReference type="Rhea" id="RHEA-COMP:11605"/>
        <dbReference type="ChEBI" id="CHEBI:15378"/>
        <dbReference type="ChEBI" id="CHEBI:30013"/>
        <dbReference type="ChEBI" id="CHEBI:30616"/>
        <dbReference type="ChEBI" id="CHEBI:61977"/>
        <dbReference type="ChEBI" id="CHEBI:456216"/>
        <dbReference type="EC" id="2.7.11.1"/>
    </reaction>
    <physiologicalReaction direction="left-to-right" evidence="9">
        <dbReference type="Rhea" id="RHEA:46609"/>
    </physiologicalReaction>
</comment>
<keyword evidence="5 12" id="KW-0418">Kinase</keyword>
<evidence type="ECO:0000256" key="3">
    <source>
        <dbReference type="ARBA" id="ARBA00022679"/>
    </source>
</evidence>
<keyword evidence="4" id="KW-0547">Nucleotide-binding</keyword>
<accession>A0A6A8MF88</accession>
<dbReference type="CDD" id="cd14014">
    <property type="entry name" value="STKc_PknB_like"/>
    <property type="match status" value="1"/>
</dbReference>
<dbReference type="InterPro" id="IPR050339">
    <property type="entry name" value="CC_SR_Kinase"/>
</dbReference>